<keyword evidence="2" id="KW-1185">Reference proteome</keyword>
<organism evidence="1 2">
    <name type="scientific">Papaver somniferum</name>
    <name type="common">Opium poppy</name>
    <dbReference type="NCBI Taxonomy" id="3469"/>
    <lineage>
        <taxon>Eukaryota</taxon>
        <taxon>Viridiplantae</taxon>
        <taxon>Streptophyta</taxon>
        <taxon>Embryophyta</taxon>
        <taxon>Tracheophyta</taxon>
        <taxon>Spermatophyta</taxon>
        <taxon>Magnoliopsida</taxon>
        <taxon>Ranunculales</taxon>
        <taxon>Papaveraceae</taxon>
        <taxon>Papaveroideae</taxon>
        <taxon>Papaver</taxon>
    </lineage>
</organism>
<sequence>MLSELDLATKNRPCTFTPDMFRCSQQILEGVDLKHMLEFAGHKEEVLSTRRAKKIMEEVQIPELSDHIDVRNPELVMEQFKGYEEKVKNASSEIGDNLNVYLGSLPVLKAVKRVLLRLERICLLKSVNSKRMCLWNPDDDIKLLEKSHDAAQKAMKAGQSGKTSNRFKEVNSATLLIL</sequence>
<accession>A0A4Y7L4X1</accession>
<evidence type="ECO:0000313" key="2">
    <source>
        <dbReference type="Proteomes" id="UP000316621"/>
    </source>
</evidence>
<dbReference type="EMBL" id="CM010723">
    <property type="protein sequence ID" value="RZC79478.1"/>
    <property type="molecule type" value="Genomic_DNA"/>
</dbReference>
<gene>
    <name evidence="1" type="ORF">C5167_003694</name>
</gene>
<reference evidence="1 2" key="1">
    <citation type="journal article" date="2018" name="Science">
        <title>The opium poppy genome and morphinan production.</title>
        <authorList>
            <person name="Guo L."/>
            <person name="Winzer T."/>
            <person name="Yang X."/>
            <person name="Li Y."/>
            <person name="Ning Z."/>
            <person name="He Z."/>
            <person name="Teodor R."/>
            <person name="Lu Y."/>
            <person name="Bowser T.A."/>
            <person name="Graham I.A."/>
            <person name="Ye K."/>
        </authorList>
    </citation>
    <scope>NUCLEOTIDE SEQUENCE [LARGE SCALE GENOMIC DNA]</scope>
    <source>
        <strain evidence="2">cv. HN1</strain>
        <tissue evidence="1">Leaves</tissue>
    </source>
</reference>
<proteinExistence type="predicted"/>
<name>A0A4Y7L4X1_PAPSO</name>
<dbReference type="Gramene" id="RZC79478">
    <property type="protein sequence ID" value="RZC79478"/>
    <property type="gene ID" value="C5167_003694"/>
</dbReference>
<dbReference type="Proteomes" id="UP000316621">
    <property type="component" value="Chromosome 9"/>
</dbReference>
<evidence type="ECO:0000313" key="1">
    <source>
        <dbReference type="EMBL" id="RZC79478.1"/>
    </source>
</evidence>
<dbReference type="AlphaFoldDB" id="A0A4Y7L4X1"/>
<protein>
    <submittedName>
        <fullName evidence="1">Uncharacterized protein</fullName>
    </submittedName>
</protein>